<feature type="chain" id="PRO_5027944566" description="PEP-CTERM sorting domain-containing protein" evidence="1">
    <location>
        <begin position="23"/>
        <end position="148"/>
    </location>
</feature>
<accession>A0A7C2NTM6</accession>
<feature type="signal peptide" evidence="1">
    <location>
        <begin position="1"/>
        <end position="22"/>
    </location>
</feature>
<proteinExistence type="predicted"/>
<comment type="caution">
    <text evidence="2">The sequence shown here is derived from an EMBL/GenBank/DDBJ whole genome shotgun (WGS) entry which is preliminary data.</text>
</comment>
<reference evidence="2" key="1">
    <citation type="journal article" date="2020" name="mSystems">
        <title>Genome- and Community-Level Interaction Insights into Carbon Utilization and Element Cycling Functions of Hydrothermarchaeota in Hydrothermal Sediment.</title>
        <authorList>
            <person name="Zhou Z."/>
            <person name="Liu Y."/>
            <person name="Xu W."/>
            <person name="Pan J."/>
            <person name="Luo Z.H."/>
            <person name="Li M."/>
        </authorList>
    </citation>
    <scope>NUCLEOTIDE SEQUENCE [LARGE SCALE GENOMIC DNA]</scope>
    <source>
        <strain evidence="2">SpSt-339</strain>
    </source>
</reference>
<dbReference type="EMBL" id="DSOK01000122">
    <property type="protein sequence ID" value="HEN14608.1"/>
    <property type="molecule type" value="Genomic_DNA"/>
</dbReference>
<evidence type="ECO:0000256" key="1">
    <source>
        <dbReference type="SAM" id="SignalP"/>
    </source>
</evidence>
<evidence type="ECO:0008006" key="3">
    <source>
        <dbReference type="Google" id="ProtNLM"/>
    </source>
</evidence>
<keyword evidence="1" id="KW-0732">Signal</keyword>
<protein>
    <recommendedName>
        <fullName evidence="3">PEP-CTERM sorting domain-containing protein</fullName>
    </recommendedName>
</protein>
<evidence type="ECO:0000313" key="2">
    <source>
        <dbReference type="EMBL" id="HEN14608.1"/>
    </source>
</evidence>
<organism evidence="2">
    <name type="scientific">Schlesneria paludicola</name>
    <dbReference type="NCBI Taxonomy" id="360056"/>
    <lineage>
        <taxon>Bacteria</taxon>
        <taxon>Pseudomonadati</taxon>
        <taxon>Planctomycetota</taxon>
        <taxon>Planctomycetia</taxon>
        <taxon>Planctomycetales</taxon>
        <taxon>Planctomycetaceae</taxon>
        <taxon>Schlesneria</taxon>
    </lineage>
</organism>
<sequence>MLRTSCLAAAVLLAVGTTNAFATVGGQTYIIDVQASASGDIKARMEFVDGPGPGDAGDVGIDIEDAGDYTGIYSTAPGSTVVTNYSVTAVAPDDGFFTSFSGTAVDLKQSMGLIGTIANALDLPGITLGFGFSTSGDLFFFTGEELLD</sequence>
<name>A0A7C2NTM6_9PLAN</name>
<gene>
    <name evidence="2" type="ORF">ENQ76_03960</name>
</gene>
<dbReference type="AlphaFoldDB" id="A0A7C2NTM6"/>